<accession>A0A7W6DC87</accession>
<dbReference type="AlphaFoldDB" id="A0A7W6DC87"/>
<protein>
    <submittedName>
        <fullName evidence="1">Uncharacterized protein</fullName>
    </submittedName>
</protein>
<organism evidence="1 2">
    <name type="scientific">Mycoplana azooxidifex</name>
    <dbReference type="NCBI Taxonomy" id="1636188"/>
    <lineage>
        <taxon>Bacteria</taxon>
        <taxon>Pseudomonadati</taxon>
        <taxon>Pseudomonadota</taxon>
        <taxon>Alphaproteobacteria</taxon>
        <taxon>Hyphomicrobiales</taxon>
        <taxon>Rhizobiaceae</taxon>
        <taxon>Mycoplana</taxon>
    </lineage>
</organism>
<dbReference type="EMBL" id="JACIEE010000007">
    <property type="protein sequence ID" value="MBB3978566.1"/>
    <property type="molecule type" value="Genomic_DNA"/>
</dbReference>
<proteinExistence type="predicted"/>
<keyword evidence="2" id="KW-1185">Reference proteome</keyword>
<dbReference type="RefSeq" id="WP_183806798.1">
    <property type="nucleotide sequence ID" value="NZ_JACIEE010000007.1"/>
</dbReference>
<evidence type="ECO:0000313" key="1">
    <source>
        <dbReference type="EMBL" id="MBB3978566.1"/>
    </source>
</evidence>
<gene>
    <name evidence="1" type="ORF">GGQ64_003800</name>
</gene>
<reference evidence="1 2" key="1">
    <citation type="submission" date="2020-08" db="EMBL/GenBank/DDBJ databases">
        <title>Genomic Encyclopedia of Type Strains, Phase IV (KMG-IV): sequencing the most valuable type-strain genomes for metagenomic binning, comparative biology and taxonomic classification.</title>
        <authorList>
            <person name="Goeker M."/>
        </authorList>
    </citation>
    <scope>NUCLEOTIDE SEQUENCE [LARGE SCALE GENOMIC DNA]</scope>
    <source>
        <strain evidence="1 2">DSM 100211</strain>
    </source>
</reference>
<evidence type="ECO:0000313" key="2">
    <source>
        <dbReference type="Proteomes" id="UP000574761"/>
    </source>
</evidence>
<dbReference type="Proteomes" id="UP000574761">
    <property type="component" value="Unassembled WGS sequence"/>
</dbReference>
<sequence length="89" mass="9907">MPIALVLEKEGELSLREIDFDLTGLLDHPPFAVEQFQFDEPGIGSEHVDAFGGALPAFLLVDQRQVMQRIEDHVFLLVAAGTKSSSWRN</sequence>
<comment type="caution">
    <text evidence="1">The sequence shown here is derived from an EMBL/GenBank/DDBJ whole genome shotgun (WGS) entry which is preliminary data.</text>
</comment>
<name>A0A7W6DC87_9HYPH</name>